<comment type="caution">
    <text evidence="1">The sequence shown here is derived from an EMBL/GenBank/DDBJ whole genome shotgun (WGS) entry which is preliminary data.</text>
</comment>
<gene>
    <name evidence="1" type="ORF">GO495_31110</name>
</gene>
<keyword evidence="2" id="KW-1185">Reference proteome</keyword>
<sequence length="111" mass="13165">MQLNKKLQPSSKRYHGSVIDKMSEDELKRYSKLLNWKIRILYWFFLMCKATGLKADKLGRRILFLYEVCIYVHFAYKCKVARRLIKESPILQKYIAMGVIRDDEGPSDTNV</sequence>
<organism evidence="1 2">
    <name type="scientific">Chitinophaga oryziterrae</name>
    <dbReference type="NCBI Taxonomy" id="1031224"/>
    <lineage>
        <taxon>Bacteria</taxon>
        <taxon>Pseudomonadati</taxon>
        <taxon>Bacteroidota</taxon>
        <taxon>Chitinophagia</taxon>
        <taxon>Chitinophagales</taxon>
        <taxon>Chitinophagaceae</taxon>
        <taxon>Chitinophaga</taxon>
    </lineage>
</organism>
<proteinExistence type="predicted"/>
<dbReference type="AlphaFoldDB" id="A0A6N8JLF6"/>
<dbReference type="Proteomes" id="UP000468388">
    <property type="component" value="Unassembled WGS sequence"/>
</dbReference>
<reference evidence="1 2" key="1">
    <citation type="submission" date="2019-12" db="EMBL/GenBank/DDBJ databases">
        <title>The draft genomic sequence of strain Chitinophaga oryziterrae JCM 16595.</title>
        <authorList>
            <person name="Zhang X."/>
        </authorList>
    </citation>
    <scope>NUCLEOTIDE SEQUENCE [LARGE SCALE GENOMIC DNA]</scope>
    <source>
        <strain evidence="1 2">JCM 16595</strain>
    </source>
</reference>
<dbReference type="EMBL" id="WRXO01000015">
    <property type="protein sequence ID" value="MVT45078.1"/>
    <property type="molecule type" value="Genomic_DNA"/>
</dbReference>
<accession>A0A6N8JLF6</accession>
<protein>
    <submittedName>
        <fullName evidence="1">Uncharacterized protein</fullName>
    </submittedName>
</protein>
<evidence type="ECO:0000313" key="1">
    <source>
        <dbReference type="EMBL" id="MVT45078.1"/>
    </source>
</evidence>
<evidence type="ECO:0000313" key="2">
    <source>
        <dbReference type="Proteomes" id="UP000468388"/>
    </source>
</evidence>
<name>A0A6N8JLF6_9BACT</name>
<dbReference type="RefSeq" id="WP_157303862.1">
    <property type="nucleotide sequence ID" value="NZ_BAAAZB010000018.1"/>
</dbReference>